<organism evidence="3 4">
    <name type="scientific">Candidatus Limivivens merdigallinarum</name>
    <dbReference type="NCBI Taxonomy" id="2840859"/>
    <lineage>
        <taxon>Bacteria</taxon>
        <taxon>Bacillati</taxon>
        <taxon>Bacillota</taxon>
        <taxon>Clostridia</taxon>
        <taxon>Lachnospirales</taxon>
        <taxon>Lachnospiraceae</taxon>
        <taxon>Lachnospiraceae incertae sedis</taxon>
        <taxon>Candidatus Limivivens</taxon>
    </lineage>
</organism>
<dbReference type="InterPro" id="IPR006059">
    <property type="entry name" value="SBP"/>
</dbReference>
<gene>
    <name evidence="3" type="ORF">IAB26_09745</name>
</gene>
<feature type="compositionally biased region" description="Low complexity" evidence="1">
    <location>
        <begin position="31"/>
        <end position="49"/>
    </location>
</feature>
<name>A0A9D0ZWF2_9FIRM</name>
<feature type="region of interest" description="Disordered" evidence="1">
    <location>
        <begin position="26"/>
        <end position="78"/>
    </location>
</feature>
<dbReference type="EMBL" id="DVFT01000144">
    <property type="protein sequence ID" value="HIQ96833.1"/>
    <property type="molecule type" value="Genomic_DNA"/>
</dbReference>
<dbReference type="SUPFAM" id="SSF53850">
    <property type="entry name" value="Periplasmic binding protein-like II"/>
    <property type="match status" value="1"/>
</dbReference>
<feature type="compositionally biased region" description="Polar residues" evidence="1">
    <location>
        <begin position="50"/>
        <end position="66"/>
    </location>
</feature>
<evidence type="ECO:0000256" key="1">
    <source>
        <dbReference type="SAM" id="MobiDB-lite"/>
    </source>
</evidence>
<proteinExistence type="predicted"/>
<dbReference type="Pfam" id="PF01547">
    <property type="entry name" value="SBP_bac_1"/>
    <property type="match status" value="1"/>
</dbReference>
<reference evidence="3" key="2">
    <citation type="journal article" date="2021" name="PeerJ">
        <title>Extensive microbial diversity within the chicken gut microbiome revealed by metagenomics and culture.</title>
        <authorList>
            <person name="Gilroy R."/>
            <person name="Ravi A."/>
            <person name="Getino M."/>
            <person name="Pursley I."/>
            <person name="Horton D.L."/>
            <person name="Alikhan N.F."/>
            <person name="Baker D."/>
            <person name="Gharbi K."/>
            <person name="Hall N."/>
            <person name="Watson M."/>
            <person name="Adriaenssens E.M."/>
            <person name="Foster-Nyarko E."/>
            <person name="Jarju S."/>
            <person name="Secka A."/>
            <person name="Antonio M."/>
            <person name="Oren A."/>
            <person name="Chaudhuri R.R."/>
            <person name="La Ragione R."/>
            <person name="Hildebrand F."/>
            <person name="Pallen M.J."/>
        </authorList>
    </citation>
    <scope>NUCLEOTIDE SEQUENCE</scope>
    <source>
        <strain evidence="3">ChiSjej3B21-11622</strain>
    </source>
</reference>
<dbReference type="CDD" id="cd15482">
    <property type="entry name" value="Sialidase_non-viral"/>
    <property type="match status" value="1"/>
</dbReference>
<evidence type="ECO:0000313" key="3">
    <source>
        <dbReference type="EMBL" id="HIQ96833.1"/>
    </source>
</evidence>
<dbReference type="Gene3D" id="3.40.190.10">
    <property type="entry name" value="Periplasmic binding protein-like II"/>
    <property type="match status" value="3"/>
</dbReference>
<dbReference type="PROSITE" id="PS51257">
    <property type="entry name" value="PROKAR_LIPOPROTEIN"/>
    <property type="match status" value="1"/>
</dbReference>
<dbReference type="InterPro" id="IPR011041">
    <property type="entry name" value="Quinoprot_gluc/sorb_DH_b-prop"/>
</dbReference>
<dbReference type="PANTHER" id="PTHR43649:SF12">
    <property type="entry name" value="DIACETYLCHITOBIOSE BINDING PROTEIN DASA"/>
    <property type="match status" value="1"/>
</dbReference>
<dbReference type="InterPro" id="IPR050490">
    <property type="entry name" value="Bact_solute-bd_prot1"/>
</dbReference>
<dbReference type="Proteomes" id="UP000886886">
    <property type="component" value="Unassembled WGS sequence"/>
</dbReference>
<dbReference type="PANTHER" id="PTHR43649">
    <property type="entry name" value="ARABINOSE-BINDING PROTEIN-RELATED"/>
    <property type="match status" value="1"/>
</dbReference>
<accession>A0A9D0ZWF2</accession>
<feature type="chain" id="PRO_5038381552" evidence="2">
    <location>
        <begin position="21"/>
        <end position="786"/>
    </location>
</feature>
<dbReference type="AlphaFoldDB" id="A0A9D0ZWF2"/>
<comment type="caution">
    <text evidence="3">The sequence shown here is derived from an EMBL/GenBank/DDBJ whole genome shotgun (WGS) entry which is preliminary data.</text>
</comment>
<sequence>MRKNGFKRIAGLTLVFSLTAATLGGCQSAPSGETAGESSSQASTEASSGLEDQTASAVSRENTGADSQAEAPDGEASSTAMGRFLESDIELPGNFDSVYDMEKLENGSIRLAASSTEGGIEVWDSGDGGTTWEQQEQFQDSFPADSMPTAVGISPEGAVWVSSMKGTEADNMSLEHILAAADGTASTVDLSDSINSENGEAYISNAAFLDNDTVILQSFSQVYQYDCASASVSGQFPDLGTSIYGMMVVDGKVILITDSQVYVYDGNTMEEQETSEGMKENILQAASDTSSLATAGAKFIAGVSDESEEGGVYYLDRQGLFHQKWDGSVVEQLMDGELSSLADPATFLNAFVMLDSEHFLAAVSGGSGVKLIQYFWSKDTPAKPETELSVYSLYDNDDIRQAAAMYQKANPNVYVKLETGITGEDGASSEDVLKTLNTEIMAGNGPDVLLLDGMNVDSYIEKGVLTDLSDLLGDKSAYYENIVGTFQGEDGSIPAVPLRFQIPLLFTTENGTLDYEALCQKAGVFNSTNAQLLLLKFWNTCEGSVQKEDGTLDEAALRSFLENMKTMKGELTDSDKEMAQMMLTGFAGSGFSTGMLTSIVSDLMNFLADSEGTVVGTIGSAVDFQELVSVKEQIGKGDYQAMPGTETNVFVPAEIIGVNSKSAKADAAKEFVSYLLSGEAQSIQQGGGMPVSREAFRDTFSSLSEGGGISTSDENGNMISLNLVLPVQEEIDKICSIAEKLTTPSTMNQLLQETILEQGYSYLSGEQDLDTTVGNITQKMNLYLAE</sequence>
<evidence type="ECO:0000313" key="4">
    <source>
        <dbReference type="Proteomes" id="UP000886886"/>
    </source>
</evidence>
<evidence type="ECO:0000256" key="2">
    <source>
        <dbReference type="SAM" id="SignalP"/>
    </source>
</evidence>
<keyword evidence="2" id="KW-0732">Signal</keyword>
<dbReference type="SUPFAM" id="SSF50952">
    <property type="entry name" value="Soluble quinoprotein glucose dehydrogenase"/>
    <property type="match status" value="1"/>
</dbReference>
<feature type="signal peptide" evidence="2">
    <location>
        <begin position="1"/>
        <end position="20"/>
    </location>
</feature>
<protein>
    <submittedName>
        <fullName evidence="3">Extracellular solute-binding protein</fullName>
    </submittedName>
</protein>
<reference evidence="3" key="1">
    <citation type="submission" date="2020-10" db="EMBL/GenBank/DDBJ databases">
        <authorList>
            <person name="Gilroy R."/>
        </authorList>
    </citation>
    <scope>NUCLEOTIDE SEQUENCE</scope>
    <source>
        <strain evidence="3">ChiSjej3B21-11622</strain>
    </source>
</reference>